<feature type="compositionally biased region" description="Acidic residues" evidence="1">
    <location>
        <begin position="333"/>
        <end position="354"/>
    </location>
</feature>
<dbReference type="Proteomes" id="UP000250043">
    <property type="component" value="Unassembled WGS sequence"/>
</dbReference>
<feature type="region of interest" description="Disordered" evidence="1">
    <location>
        <begin position="188"/>
        <end position="354"/>
    </location>
</feature>
<name>A0A8E2AXT5_9APHY</name>
<feature type="region of interest" description="Disordered" evidence="1">
    <location>
        <begin position="385"/>
        <end position="692"/>
    </location>
</feature>
<feature type="compositionally biased region" description="Acidic residues" evidence="1">
    <location>
        <begin position="299"/>
        <end position="317"/>
    </location>
</feature>
<feature type="compositionally biased region" description="Polar residues" evidence="1">
    <location>
        <begin position="662"/>
        <end position="672"/>
    </location>
</feature>
<feature type="compositionally biased region" description="Basic and acidic residues" evidence="1">
    <location>
        <begin position="44"/>
        <end position="54"/>
    </location>
</feature>
<feature type="compositionally biased region" description="Polar residues" evidence="1">
    <location>
        <begin position="497"/>
        <end position="506"/>
    </location>
</feature>
<evidence type="ECO:0000313" key="3">
    <source>
        <dbReference type="Proteomes" id="UP000250043"/>
    </source>
</evidence>
<feature type="compositionally biased region" description="Basic and acidic residues" evidence="1">
    <location>
        <begin position="263"/>
        <end position="280"/>
    </location>
</feature>
<feature type="compositionally biased region" description="Low complexity" evidence="1">
    <location>
        <begin position="409"/>
        <end position="433"/>
    </location>
</feature>
<dbReference type="AlphaFoldDB" id="A0A8E2AXT5"/>
<organism evidence="2 3">
    <name type="scientific">Obba rivulosa</name>
    <dbReference type="NCBI Taxonomy" id="1052685"/>
    <lineage>
        <taxon>Eukaryota</taxon>
        <taxon>Fungi</taxon>
        <taxon>Dikarya</taxon>
        <taxon>Basidiomycota</taxon>
        <taxon>Agaricomycotina</taxon>
        <taxon>Agaricomycetes</taxon>
        <taxon>Polyporales</taxon>
        <taxon>Gelatoporiaceae</taxon>
        <taxon>Obba</taxon>
    </lineage>
</organism>
<evidence type="ECO:0008006" key="4">
    <source>
        <dbReference type="Google" id="ProtNLM"/>
    </source>
</evidence>
<feature type="compositionally biased region" description="Basic and acidic residues" evidence="1">
    <location>
        <begin position="677"/>
        <end position="692"/>
    </location>
</feature>
<dbReference type="EMBL" id="KV722486">
    <property type="protein sequence ID" value="OCH87405.1"/>
    <property type="molecule type" value="Genomic_DNA"/>
</dbReference>
<sequence length="692" mass="74687">MASSGVGSTQELSESRAQALQALFNSLAPGISSSQNDAKLTPDQARKISDKLDELLGDGVAEAESSGQRRNEKGELVNEEGLPIIDIVEPVSDAKAASGSTPIFDDPDLLPPWALSPAEKARRRAERERILDLLEEEELYEEERDEAAERERFKAELEKRKEAAKAEMENMKRARELQKRMGKALLRNVIDNKEREAKEQARIEQEEQEAREKTRLKPKKSVSFADLPAEGNEMDEGAPDSNLGDVSLAKLHRKGRTTLLTKAEIEKQPMKMNVVERHPSAETAQASATSIVGTHRDSDDESEVESAHDEAEDEDGFPSDVEPHSHSSPLLSDSEESDMEHDLGEEPIEWEEDEFDFARHQREIALAYYEKRASVGSEVLSAMRAHTHESEWDQPEPAASRFKTERTSSSDSSTLASHSLGPSVLPSSQSPSLQRVGDRLVGGEESDDDMLKRGEVTNGPADTATPGPSISKSTSDPSEPAKTAPRSKVSKFKLAFTQPQRVSRSDSSSPGAPPTPTSANERSSPKFAPPTAMPIHVPTSTSLPPRSAGDAPRNSTTRRLAVPPPGQGTNTMRMPSMIVESPSFRPPTAASVPTVLESPSFPGSARAPIPPTVISSPSFSAGPPPTARAGGTPPNVASPGPSAAGSVPERPPIVMAAGVTEKASTPRSTASAPQPAKSERKMSRFLAERLYE</sequence>
<reference evidence="2 3" key="1">
    <citation type="submission" date="2016-07" db="EMBL/GenBank/DDBJ databases">
        <title>Draft genome of the white-rot fungus Obba rivulosa 3A-2.</title>
        <authorList>
            <consortium name="DOE Joint Genome Institute"/>
            <person name="Miettinen O."/>
            <person name="Riley R."/>
            <person name="Acob R."/>
            <person name="Barry K."/>
            <person name="Cullen D."/>
            <person name="De Vries R."/>
            <person name="Hainaut M."/>
            <person name="Hatakka A."/>
            <person name="Henrissat B."/>
            <person name="Hilden K."/>
            <person name="Kuo R."/>
            <person name="Labutti K."/>
            <person name="Lipzen A."/>
            <person name="Makela M.R."/>
            <person name="Sandor L."/>
            <person name="Spatafora J.W."/>
            <person name="Grigoriev I.V."/>
            <person name="Hibbett D.S."/>
        </authorList>
    </citation>
    <scope>NUCLEOTIDE SEQUENCE [LARGE SCALE GENOMIC DNA]</scope>
    <source>
        <strain evidence="2 3">3A-2</strain>
    </source>
</reference>
<feature type="compositionally biased region" description="Polar residues" evidence="1">
    <location>
        <begin position="466"/>
        <end position="477"/>
    </location>
</feature>
<feature type="compositionally biased region" description="Polar residues" evidence="1">
    <location>
        <begin position="282"/>
        <end position="292"/>
    </location>
</feature>
<feature type="compositionally biased region" description="Basic and acidic residues" evidence="1">
    <location>
        <begin position="67"/>
        <end position="76"/>
    </location>
</feature>
<gene>
    <name evidence="2" type="ORF">OBBRIDRAFT_814126</name>
</gene>
<feature type="region of interest" description="Disordered" evidence="1">
    <location>
        <begin position="29"/>
        <end position="78"/>
    </location>
</feature>
<keyword evidence="3" id="KW-1185">Reference proteome</keyword>
<evidence type="ECO:0000256" key="1">
    <source>
        <dbReference type="SAM" id="MobiDB-lite"/>
    </source>
</evidence>
<protein>
    <recommendedName>
        <fullName evidence="4">DUF3835 domain-containing protein</fullName>
    </recommendedName>
</protein>
<accession>A0A8E2AXT5</accession>
<proteinExistence type="predicted"/>
<feature type="compositionally biased region" description="Basic and acidic residues" evidence="1">
    <location>
        <begin position="190"/>
        <end position="215"/>
    </location>
</feature>
<dbReference type="OrthoDB" id="21413at2759"/>
<evidence type="ECO:0000313" key="2">
    <source>
        <dbReference type="EMBL" id="OCH87405.1"/>
    </source>
</evidence>